<feature type="non-terminal residue" evidence="2">
    <location>
        <position position="113"/>
    </location>
</feature>
<name>A0A6J4PRA7_9ACTN</name>
<feature type="compositionally biased region" description="Gly residues" evidence="1">
    <location>
        <begin position="19"/>
        <end position="31"/>
    </location>
</feature>
<evidence type="ECO:0000313" key="2">
    <source>
        <dbReference type="EMBL" id="CAA9417277.1"/>
    </source>
</evidence>
<feature type="compositionally biased region" description="Basic and acidic residues" evidence="1">
    <location>
        <begin position="41"/>
        <end position="53"/>
    </location>
</feature>
<proteinExistence type="predicted"/>
<feature type="region of interest" description="Disordered" evidence="1">
    <location>
        <begin position="1"/>
        <end position="113"/>
    </location>
</feature>
<dbReference type="AlphaFoldDB" id="A0A6J4PRA7"/>
<reference evidence="2" key="1">
    <citation type="submission" date="2020-02" db="EMBL/GenBank/DDBJ databases">
        <authorList>
            <person name="Meier V. D."/>
        </authorList>
    </citation>
    <scope>NUCLEOTIDE SEQUENCE</scope>
    <source>
        <strain evidence="2">AVDCRST_MAG78</strain>
    </source>
</reference>
<protein>
    <submittedName>
        <fullName evidence="2">Uncharacterized protein</fullName>
    </submittedName>
</protein>
<gene>
    <name evidence="2" type="ORF">AVDCRST_MAG78-777</name>
</gene>
<organism evidence="2">
    <name type="scientific">uncultured Rubrobacteraceae bacterium</name>
    <dbReference type="NCBI Taxonomy" id="349277"/>
    <lineage>
        <taxon>Bacteria</taxon>
        <taxon>Bacillati</taxon>
        <taxon>Actinomycetota</taxon>
        <taxon>Rubrobacteria</taxon>
        <taxon>Rubrobacterales</taxon>
        <taxon>Rubrobacteraceae</taxon>
        <taxon>environmental samples</taxon>
    </lineage>
</organism>
<dbReference type="EMBL" id="CADCVB010000057">
    <property type="protein sequence ID" value="CAA9417277.1"/>
    <property type="molecule type" value="Genomic_DNA"/>
</dbReference>
<sequence>GRWKGTASRARGLRRFGPAPGGGGSVPGGRGRSSRGEPVAEEGRRQGRLDVGRGRPAGVAGAHQEAGRPDRGSAAGPGPPGTKLYGRAAQKPPRVALPVRDRSPQGRWTVRSL</sequence>
<evidence type="ECO:0000256" key="1">
    <source>
        <dbReference type="SAM" id="MobiDB-lite"/>
    </source>
</evidence>
<feature type="non-terminal residue" evidence="2">
    <location>
        <position position="1"/>
    </location>
</feature>
<accession>A0A6J4PRA7</accession>